<dbReference type="AlphaFoldDB" id="A0A5M3XBL9"/>
<reference evidence="1 2" key="1">
    <citation type="submission" date="2019-10" db="EMBL/GenBank/DDBJ databases">
        <title>Whole genome shotgun sequence of Acrocarpospora pleiomorpha NBRC 16267.</title>
        <authorList>
            <person name="Ichikawa N."/>
            <person name="Kimura A."/>
            <person name="Kitahashi Y."/>
            <person name="Komaki H."/>
            <person name="Oguchi A."/>
        </authorList>
    </citation>
    <scope>NUCLEOTIDE SEQUENCE [LARGE SCALE GENOMIC DNA]</scope>
    <source>
        <strain evidence="1 2">NBRC 16267</strain>
    </source>
</reference>
<protein>
    <submittedName>
        <fullName evidence="1">Uncharacterized protein</fullName>
    </submittedName>
</protein>
<evidence type="ECO:0000313" key="1">
    <source>
        <dbReference type="EMBL" id="GES18520.1"/>
    </source>
</evidence>
<evidence type="ECO:0000313" key="2">
    <source>
        <dbReference type="Proteomes" id="UP000377595"/>
    </source>
</evidence>
<comment type="caution">
    <text evidence="1">The sequence shown here is derived from an EMBL/GenBank/DDBJ whole genome shotgun (WGS) entry which is preliminary data.</text>
</comment>
<name>A0A5M3XBL9_9ACTN</name>
<sequence length="122" mass="14016">MSHELRVAAERHLREAIDDYIGAPRLLQGNPDARDMMGEFFIEARKLIAQGCSLAELLDFWRGRESYALTPFNFMRLLREVAGISMIESREIISMFDPDFSPIAAPDEIERRWRSTIDLGGK</sequence>
<keyword evidence="2" id="KW-1185">Reference proteome</keyword>
<dbReference type="EMBL" id="BLAF01000007">
    <property type="protein sequence ID" value="GES18520.1"/>
    <property type="molecule type" value="Genomic_DNA"/>
</dbReference>
<organism evidence="1 2">
    <name type="scientific">Acrocarpospora pleiomorpha</name>
    <dbReference type="NCBI Taxonomy" id="90975"/>
    <lineage>
        <taxon>Bacteria</taxon>
        <taxon>Bacillati</taxon>
        <taxon>Actinomycetota</taxon>
        <taxon>Actinomycetes</taxon>
        <taxon>Streptosporangiales</taxon>
        <taxon>Streptosporangiaceae</taxon>
        <taxon>Acrocarpospora</taxon>
    </lineage>
</organism>
<gene>
    <name evidence="1" type="ORF">Aple_014150</name>
</gene>
<dbReference type="RefSeq" id="WP_155343640.1">
    <property type="nucleotide sequence ID" value="NZ_BAAAHM010000010.1"/>
</dbReference>
<proteinExistence type="predicted"/>
<accession>A0A5M3XBL9</accession>
<dbReference type="Proteomes" id="UP000377595">
    <property type="component" value="Unassembled WGS sequence"/>
</dbReference>